<name>A0A087TKI1_STEMI</name>
<dbReference type="PANTHER" id="PTHR47326">
    <property type="entry name" value="TRANSPOSABLE ELEMENT TC3 TRANSPOSASE-LIKE PROTEIN"/>
    <property type="match status" value="1"/>
</dbReference>
<dbReference type="PANTHER" id="PTHR47326:SF1">
    <property type="entry name" value="HTH PSQ-TYPE DOMAIN-CONTAINING PROTEIN"/>
    <property type="match status" value="1"/>
</dbReference>
<evidence type="ECO:0008006" key="3">
    <source>
        <dbReference type="Google" id="ProtNLM"/>
    </source>
</evidence>
<feature type="non-terminal residue" evidence="1">
    <location>
        <position position="85"/>
    </location>
</feature>
<dbReference type="GO" id="GO:0003676">
    <property type="term" value="F:nucleic acid binding"/>
    <property type="evidence" value="ECO:0007669"/>
    <property type="project" value="InterPro"/>
</dbReference>
<keyword evidence="2" id="KW-1185">Reference proteome</keyword>
<dbReference type="EMBL" id="KK115642">
    <property type="protein sequence ID" value="KFM65620.1"/>
    <property type="molecule type" value="Genomic_DNA"/>
</dbReference>
<proteinExistence type="predicted"/>
<organism evidence="1 2">
    <name type="scientific">Stegodyphus mimosarum</name>
    <name type="common">African social velvet spider</name>
    <dbReference type="NCBI Taxonomy" id="407821"/>
    <lineage>
        <taxon>Eukaryota</taxon>
        <taxon>Metazoa</taxon>
        <taxon>Ecdysozoa</taxon>
        <taxon>Arthropoda</taxon>
        <taxon>Chelicerata</taxon>
        <taxon>Arachnida</taxon>
        <taxon>Araneae</taxon>
        <taxon>Araneomorphae</taxon>
        <taxon>Entelegynae</taxon>
        <taxon>Eresoidea</taxon>
        <taxon>Eresidae</taxon>
        <taxon>Stegodyphus</taxon>
    </lineage>
</organism>
<sequence>MCGLPLRQRDSPKVNMWCGLMHNRVIGPFFFTEKTVSSVVYLDMLKNFVFLQLEELQPNVFLQQDGAPSHWGTIIRSSECLTLMT</sequence>
<dbReference type="OMA" id="APSHWGT"/>
<evidence type="ECO:0000313" key="1">
    <source>
        <dbReference type="EMBL" id="KFM65620.1"/>
    </source>
</evidence>
<dbReference type="AlphaFoldDB" id="A0A087TKI1"/>
<dbReference type="OrthoDB" id="6426896at2759"/>
<reference evidence="1 2" key="1">
    <citation type="submission" date="2013-11" db="EMBL/GenBank/DDBJ databases">
        <title>Genome sequencing of Stegodyphus mimosarum.</title>
        <authorList>
            <person name="Bechsgaard J."/>
        </authorList>
    </citation>
    <scope>NUCLEOTIDE SEQUENCE [LARGE SCALE GENOMIC DNA]</scope>
</reference>
<dbReference type="Gene3D" id="3.30.420.10">
    <property type="entry name" value="Ribonuclease H-like superfamily/Ribonuclease H"/>
    <property type="match status" value="1"/>
</dbReference>
<dbReference type="InterPro" id="IPR036397">
    <property type="entry name" value="RNaseH_sf"/>
</dbReference>
<protein>
    <recommendedName>
        <fullName evidence="3">Transposable element Tc3 transposase</fullName>
    </recommendedName>
</protein>
<accession>A0A087TKI1</accession>
<dbReference type="Proteomes" id="UP000054359">
    <property type="component" value="Unassembled WGS sequence"/>
</dbReference>
<evidence type="ECO:0000313" key="2">
    <source>
        <dbReference type="Proteomes" id="UP000054359"/>
    </source>
</evidence>
<gene>
    <name evidence="1" type="ORF">X975_08683</name>
</gene>